<evidence type="ECO:0000259" key="5">
    <source>
        <dbReference type="Pfam" id="PF01272"/>
    </source>
</evidence>
<dbReference type="PIRSF" id="PIRSF006092">
    <property type="entry name" value="GreA_GreB"/>
    <property type="match status" value="1"/>
</dbReference>
<dbReference type="Pfam" id="PF01272">
    <property type="entry name" value="GreA_GreB"/>
    <property type="match status" value="1"/>
</dbReference>
<dbReference type="Gene3D" id="3.10.50.30">
    <property type="entry name" value="Transcription elongation factor, GreA/GreB, C-terminal domain"/>
    <property type="match status" value="1"/>
</dbReference>
<dbReference type="PANTHER" id="PTHR30437:SF4">
    <property type="entry name" value="TRANSCRIPTION ELONGATION FACTOR GREA"/>
    <property type="match status" value="1"/>
</dbReference>
<gene>
    <name evidence="7" type="ORF">ACFO0D_08355</name>
</gene>
<accession>A0ABV9I7W5</accession>
<evidence type="ECO:0000256" key="1">
    <source>
        <dbReference type="ARBA" id="ARBA00008213"/>
    </source>
</evidence>
<dbReference type="InterPro" id="IPR023459">
    <property type="entry name" value="Tscrpt_elong_fac_GreA/B_fam"/>
</dbReference>
<sequence>MTHSPELTQAGFEALQRQLAREQQRLDEARRVVQEQMEANENESLGLEAAQRDLMTTLQRIAELEDTLARAVIVRDAPANRAVVGALVTLLDEGQGRELELHLVSPLEAAAVIGERPRVSTESPVGRALLGREVGERFVVDLGKRQVTYRVQRIRPA</sequence>
<evidence type="ECO:0000313" key="8">
    <source>
        <dbReference type="Proteomes" id="UP001595952"/>
    </source>
</evidence>
<proteinExistence type="inferred from homology"/>
<keyword evidence="2" id="KW-0805">Transcription regulation</keyword>
<dbReference type="RefSeq" id="WP_380061361.1">
    <property type="nucleotide sequence ID" value="NZ_JBHSEI010000005.1"/>
</dbReference>
<dbReference type="InterPro" id="IPR018151">
    <property type="entry name" value="TF_GreA/GreB_CS"/>
</dbReference>
<dbReference type="InterPro" id="IPR022691">
    <property type="entry name" value="Tscrpt_elong_fac_GreA/B_N"/>
</dbReference>
<dbReference type="InterPro" id="IPR036805">
    <property type="entry name" value="Tscrpt_elong_fac_GreA/B_N_sf"/>
</dbReference>
<comment type="similarity">
    <text evidence="1">Belongs to the GreA/GreB family.</text>
</comment>
<keyword evidence="3" id="KW-0804">Transcription</keyword>
<dbReference type="Gene3D" id="1.10.287.180">
    <property type="entry name" value="Transcription elongation factor, GreA/GreB, N-terminal domain"/>
    <property type="match status" value="1"/>
</dbReference>
<organism evidence="7 8">
    <name type="scientific">Deinococcus hohokamensis</name>
    <dbReference type="NCBI Taxonomy" id="309883"/>
    <lineage>
        <taxon>Bacteria</taxon>
        <taxon>Thermotogati</taxon>
        <taxon>Deinococcota</taxon>
        <taxon>Deinococci</taxon>
        <taxon>Deinococcales</taxon>
        <taxon>Deinococcaceae</taxon>
        <taxon>Deinococcus</taxon>
    </lineage>
</organism>
<name>A0ABV9I7W5_9DEIO</name>
<keyword evidence="7" id="KW-0251">Elongation factor</keyword>
<dbReference type="SUPFAM" id="SSF46557">
    <property type="entry name" value="GreA transcript cleavage protein, N-terminal domain"/>
    <property type="match status" value="1"/>
</dbReference>
<dbReference type="GO" id="GO:0003746">
    <property type="term" value="F:translation elongation factor activity"/>
    <property type="evidence" value="ECO:0007669"/>
    <property type="project" value="UniProtKB-KW"/>
</dbReference>
<keyword evidence="4" id="KW-0175">Coiled coil</keyword>
<keyword evidence="8" id="KW-1185">Reference proteome</keyword>
<protein>
    <submittedName>
        <fullName evidence="7">GreA/GreB family elongation factor</fullName>
    </submittedName>
</protein>
<evidence type="ECO:0000256" key="3">
    <source>
        <dbReference type="ARBA" id="ARBA00023163"/>
    </source>
</evidence>
<feature type="domain" description="Transcription elongation factor GreA/GreB C-terminal" evidence="5">
    <location>
        <begin position="78"/>
        <end position="155"/>
    </location>
</feature>
<dbReference type="InterPro" id="IPR001437">
    <property type="entry name" value="Tscrpt_elong_fac_GreA/B_C"/>
</dbReference>
<evidence type="ECO:0000256" key="4">
    <source>
        <dbReference type="SAM" id="Coils"/>
    </source>
</evidence>
<evidence type="ECO:0000256" key="2">
    <source>
        <dbReference type="ARBA" id="ARBA00023015"/>
    </source>
</evidence>
<dbReference type="InterPro" id="IPR036953">
    <property type="entry name" value="GreA/GreB_C_sf"/>
</dbReference>
<comment type="caution">
    <text evidence="7">The sequence shown here is derived from an EMBL/GenBank/DDBJ whole genome shotgun (WGS) entry which is preliminary data.</text>
</comment>
<reference evidence="8" key="1">
    <citation type="journal article" date="2019" name="Int. J. Syst. Evol. Microbiol.">
        <title>The Global Catalogue of Microorganisms (GCM) 10K type strain sequencing project: providing services to taxonomists for standard genome sequencing and annotation.</title>
        <authorList>
            <consortium name="The Broad Institute Genomics Platform"/>
            <consortium name="The Broad Institute Genome Sequencing Center for Infectious Disease"/>
            <person name="Wu L."/>
            <person name="Ma J."/>
        </authorList>
    </citation>
    <scope>NUCLEOTIDE SEQUENCE [LARGE SCALE GENOMIC DNA]</scope>
    <source>
        <strain evidence="8">CCUG 55995</strain>
    </source>
</reference>
<dbReference type="Proteomes" id="UP001595952">
    <property type="component" value="Unassembled WGS sequence"/>
</dbReference>
<dbReference type="PANTHER" id="PTHR30437">
    <property type="entry name" value="TRANSCRIPTION ELONGATION FACTOR GREA"/>
    <property type="match status" value="1"/>
</dbReference>
<feature type="coiled-coil region" evidence="4">
    <location>
        <begin position="12"/>
        <end position="67"/>
    </location>
</feature>
<evidence type="ECO:0000313" key="7">
    <source>
        <dbReference type="EMBL" id="MFC4638355.1"/>
    </source>
</evidence>
<dbReference type="SUPFAM" id="SSF54534">
    <property type="entry name" value="FKBP-like"/>
    <property type="match status" value="1"/>
</dbReference>
<feature type="domain" description="Transcription elongation factor GreA/GreB N-terminal" evidence="6">
    <location>
        <begin position="7"/>
        <end position="73"/>
    </location>
</feature>
<dbReference type="EMBL" id="JBHSEI010000005">
    <property type="protein sequence ID" value="MFC4638355.1"/>
    <property type="molecule type" value="Genomic_DNA"/>
</dbReference>
<dbReference type="PROSITE" id="PS00830">
    <property type="entry name" value="GREAB_2"/>
    <property type="match status" value="1"/>
</dbReference>
<keyword evidence="7" id="KW-0648">Protein biosynthesis</keyword>
<dbReference type="Pfam" id="PF03449">
    <property type="entry name" value="GreA_GreB_N"/>
    <property type="match status" value="1"/>
</dbReference>
<evidence type="ECO:0000259" key="6">
    <source>
        <dbReference type="Pfam" id="PF03449"/>
    </source>
</evidence>